<dbReference type="SMART" id="SM00086">
    <property type="entry name" value="PAC"/>
    <property type="match status" value="4"/>
</dbReference>
<evidence type="ECO:0000256" key="3">
    <source>
        <dbReference type="ARBA" id="ARBA00022553"/>
    </source>
</evidence>
<dbReference type="SMART" id="SM00387">
    <property type="entry name" value="HATPase_c"/>
    <property type="match status" value="1"/>
</dbReference>
<evidence type="ECO:0000313" key="9">
    <source>
        <dbReference type="EMBL" id="PQA59751.1"/>
    </source>
</evidence>
<evidence type="ECO:0000256" key="4">
    <source>
        <dbReference type="ARBA" id="ARBA00022679"/>
    </source>
</evidence>
<dbReference type="Proteomes" id="UP000239590">
    <property type="component" value="Unassembled WGS sequence"/>
</dbReference>
<dbReference type="EC" id="2.7.13.3" evidence="2"/>
<evidence type="ECO:0000256" key="1">
    <source>
        <dbReference type="ARBA" id="ARBA00000085"/>
    </source>
</evidence>
<dbReference type="PANTHER" id="PTHR43304:SF1">
    <property type="entry name" value="PAC DOMAIN-CONTAINING PROTEIN"/>
    <property type="match status" value="1"/>
</dbReference>
<feature type="domain" description="PAC" evidence="8">
    <location>
        <begin position="226"/>
        <end position="278"/>
    </location>
</feature>
<dbReference type="PRINTS" id="PR00344">
    <property type="entry name" value="BCTRLSENSOR"/>
</dbReference>
<dbReference type="GO" id="GO:0000155">
    <property type="term" value="F:phosphorelay sensor kinase activity"/>
    <property type="evidence" value="ECO:0007669"/>
    <property type="project" value="InterPro"/>
</dbReference>
<dbReference type="InterPro" id="IPR001610">
    <property type="entry name" value="PAC"/>
</dbReference>
<evidence type="ECO:0000313" key="10">
    <source>
        <dbReference type="Proteomes" id="UP000239590"/>
    </source>
</evidence>
<evidence type="ECO:0000259" key="6">
    <source>
        <dbReference type="PROSITE" id="PS50109"/>
    </source>
</evidence>
<dbReference type="InterPro" id="IPR013656">
    <property type="entry name" value="PAS_4"/>
</dbReference>
<accession>A0A2S7IPW6</accession>
<dbReference type="Pfam" id="PF08448">
    <property type="entry name" value="PAS_4"/>
    <property type="match status" value="1"/>
</dbReference>
<feature type="domain" description="Histidine kinase" evidence="6">
    <location>
        <begin position="565"/>
        <end position="791"/>
    </location>
</feature>
<sequence>MLYGSTQDTRDENFNPSTLYQLHEQGEHYRYALEAAGVGTWDWNMLRHTIHWDSLCQELFGFPNTSVVTYTEVIRHIHPDDYTVLRHAIQAAIQSPQHCTCEAQFRTVMNGKQRWLHGKGKAYFDEQNRLYRFAGSVQDITDEVHTRQVLQDNASIFESITQAVPAALWMSDQEGLTTYISQKWGDWTGRHLASHLGIGWLDAIVTEDRERAAQMFQADFQARRPHRSEFRIEHLDGSLRWVDCSGNPHYDSNGQFKGYVGAVLDITDRVITQQKLKISQDHFYNLIWQAPFAIGLYVTEDIRIEMANDALLKMWSKDASVIGKKLSEALPELKDQPFEAILKEVYRTGIAYETQEQRADLYDGDQLRPYWFKFTYKPLRNERGEVWSILHMAVDITERVLARQKIADAEENLRLAIDTAELGTWYFDLQRGEMSLSDRISNWLGTEPVSDLKSLLINIHSKDVEHIGSSLNRAIQTGYSEPCDKEFTIINRLTGQERIVHAQARTLTNEDGLAYALTGTAQDITNQKLVKQELERLVHQRTEALRLSNLELEQSNENLRQFAFVASHDLQEPLRKIQSFITLLYNSEAQQLSTKGANTLDRIHASARRMSTLINDLLVFSSLTQKEIPMAQVSLTSLVEEVLEDLEESIQQENVRLEVSKLPSVWGNASQLKQLLQNLLTNALKFGAIDRLNHIQIKGSQVAEETSETFNGFVRFYQWIEISDSGIGFEPAYQDRIFQMFQRLHSKEKYEGTGIGLAICRKVVENHHGNITVASVPDQGTTFRIYLPAMPPLPLP</sequence>
<dbReference type="InterPro" id="IPR036890">
    <property type="entry name" value="HATPase_C_sf"/>
</dbReference>
<dbReference type="Gene3D" id="2.10.70.100">
    <property type="match status" value="1"/>
</dbReference>
<dbReference type="Pfam" id="PF02518">
    <property type="entry name" value="HATPase_c"/>
    <property type="match status" value="1"/>
</dbReference>
<name>A0A2S7IPW6_9BACT</name>
<dbReference type="InterPro" id="IPR000700">
    <property type="entry name" value="PAS-assoc_C"/>
</dbReference>
<dbReference type="SUPFAM" id="SSF47384">
    <property type="entry name" value="Homodimeric domain of signal transducing histidine kinase"/>
    <property type="match status" value="1"/>
</dbReference>
<dbReference type="Pfam" id="PF08447">
    <property type="entry name" value="PAS_3"/>
    <property type="match status" value="2"/>
</dbReference>
<evidence type="ECO:0000256" key="2">
    <source>
        <dbReference type="ARBA" id="ARBA00012438"/>
    </source>
</evidence>
<dbReference type="EMBL" id="PTRA01000001">
    <property type="protein sequence ID" value="PQA59751.1"/>
    <property type="molecule type" value="Genomic_DNA"/>
</dbReference>
<keyword evidence="10" id="KW-1185">Reference proteome</keyword>
<evidence type="ECO:0000256" key="5">
    <source>
        <dbReference type="ARBA" id="ARBA00022777"/>
    </source>
</evidence>
<feature type="domain" description="PAC" evidence="8">
    <location>
        <begin position="355"/>
        <end position="408"/>
    </location>
</feature>
<dbReference type="Gene3D" id="1.10.287.130">
    <property type="match status" value="1"/>
</dbReference>
<dbReference type="SUPFAM" id="SSF55874">
    <property type="entry name" value="ATPase domain of HSP90 chaperone/DNA topoisomerase II/histidine kinase"/>
    <property type="match status" value="1"/>
</dbReference>
<evidence type="ECO:0000259" key="7">
    <source>
        <dbReference type="PROSITE" id="PS50112"/>
    </source>
</evidence>
<dbReference type="PROSITE" id="PS50113">
    <property type="entry name" value="PAC"/>
    <property type="match status" value="4"/>
</dbReference>
<dbReference type="CDD" id="cd00082">
    <property type="entry name" value="HisKA"/>
    <property type="match status" value="1"/>
</dbReference>
<dbReference type="InterPro" id="IPR003594">
    <property type="entry name" value="HATPase_dom"/>
</dbReference>
<dbReference type="InterPro" id="IPR005467">
    <property type="entry name" value="His_kinase_dom"/>
</dbReference>
<comment type="caution">
    <text evidence="9">The sequence shown here is derived from an EMBL/GenBank/DDBJ whole genome shotgun (WGS) entry which is preliminary data.</text>
</comment>
<dbReference type="CDD" id="cd00130">
    <property type="entry name" value="PAS"/>
    <property type="match status" value="2"/>
</dbReference>
<protein>
    <recommendedName>
        <fullName evidence="2">histidine kinase</fullName>
        <ecNumber evidence="2">2.7.13.3</ecNumber>
    </recommendedName>
</protein>
<keyword evidence="5" id="KW-0418">Kinase</keyword>
<dbReference type="Pfam" id="PF00512">
    <property type="entry name" value="HisKA"/>
    <property type="match status" value="1"/>
</dbReference>
<organism evidence="9 10">
    <name type="scientific">Siphonobacter curvatus</name>
    <dbReference type="NCBI Taxonomy" id="2094562"/>
    <lineage>
        <taxon>Bacteria</taxon>
        <taxon>Pseudomonadati</taxon>
        <taxon>Bacteroidota</taxon>
        <taxon>Cytophagia</taxon>
        <taxon>Cytophagales</taxon>
        <taxon>Cytophagaceae</taxon>
        <taxon>Siphonobacter</taxon>
    </lineage>
</organism>
<dbReference type="FunFam" id="3.30.565.10:FF:000006">
    <property type="entry name" value="Sensor histidine kinase WalK"/>
    <property type="match status" value="1"/>
</dbReference>
<keyword evidence="3" id="KW-0597">Phosphoprotein</keyword>
<dbReference type="InterPro" id="IPR004358">
    <property type="entry name" value="Sig_transdc_His_kin-like_C"/>
</dbReference>
<proteinExistence type="predicted"/>
<evidence type="ECO:0000259" key="8">
    <source>
        <dbReference type="PROSITE" id="PS50113"/>
    </source>
</evidence>
<dbReference type="InterPro" id="IPR052162">
    <property type="entry name" value="Sensor_kinase/Photoreceptor"/>
</dbReference>
<dbReference type="PANTHER" id="PTHR43304">
    <property type="entry name" value="PHYTOCHROME-LIKE PROTEIN CPH1"/>
    <property type="match status" value="1"/>
</dbReference>
<dbReference type="InterPro" id="IPR003661">
    <property type="entry name" value="HisK_dim/P_dom"/>
</dbReference>
<feature type="domain" description="PAC" evidence="8">
    <location>
        <begin position="99"/>
        <end position="152"/>
    </location>
</feature>
<dbReference type="Gene3D" id="3.30.450.20">
    <property type="entry name" value="PAS domain"/>
    <property type="match status" value="4"/>
</dbReference>
<dbReference type="SMART" id="SM00091">
    <property type="entry name" value="PAS"/>
    <property type="match status" value="4"/>
</dbReference>
<dbReference type="SUPFAM" id="SSF55785">
    <property type="entry name" value="PYP-like sensor domain (PAS domain)"/>
    <property type="match status" value="4"/>
</dbReference>
<dbReference type="NCBIfam" id="TIGR00229">
    <property type="entry name" value="sensory_box"/>
    <property type="match status" value="3"/>
</dbReference>
<dbReference type="PROSITE" id="PS50109">
    <property type="entry name" value="HIS_KIN"/>
    <property type="match status" value="1"/>
</dbReference>
<dbReference type="OrthoDB" id="9811889at2"/>
<feature type="domain" description="PAC" evidence="8">
    <location>
        <begin position="483"/>
        <end position="536"/>
    </location>
</feature>
<comment type="catalytic activity">
    <reaction evidence="1">
        <text>ATP + protein L-histidine = ADP + protein N-phospho-L-histidine.</text>
        <dbReference type="EC" id="2.7.13.3"/>
    </reaction>
</comment>
<dbReference type="AlphaFoldDB" id="A0A2S7IPW6"/>
<keyword evidence="4" id="KW-0808">Transferase</keyword>
<reference evidence="10" key="1">
    <citation type="submission" date="2018-02" db="EMBL/GenBank/DDBJ databases">
        <title>Genome sequencing of Solimonas sp. HR-BB.</title>
        <authorList>
            <person name="Lee Y."/>
            <person name="Jeon C.O."/>
        </authorList>
    </citation>
    <scope>NUCLEOTIDE SEQUENCE [LARGE SCALE GENOMIC DNA]</scope>
    <source>
        <strain evidence="10">HR-U</strain>
    </source>
</reference>
<dbReference type="InterPro" id="IPR013655">
    <property type="entry name" value="PAS_fold_3"/>
</dbReference>
<dbReference type="SMART" id="SM00388">
    <property type="entry name" value="HisKA"/>
    <property type="match status" value="1"/>
</dbReference>
<dbReference type="InterPro" id="IPR035965">
    <property type="entry name" value="PAS-like_dom_sf"/>
</dbReference>
<dbReference type="Gene3D" id="3.30.565.10">
    <property type="entry name" value="Histidine kinase-like ATPase, C-terminal domain"/>
    <property type="match status" value="1"/>
</dbReference>
<dbReference type="RefSeq" id="WP_104711487.1">
    <property type="nucleotide sequence ID" value="NZ_PTRA01000001.1"/>
</dbReference>
<dbReference type="InterPro" id="IPR000014">
    <property type="entry name" value="PAS"/>
</dbReference>
<dbReference type="InterPro" id="IPR036097">
    <property type="entry name" value="HisK_dim/P_sf"/>
</dbReference>
<feature type="domain" description="PAS" evidence="7">
    <location>
        <begin position="25"/>
        <end position="96"/>
    </location>
</feature>
<gene>
    <name evidence="9" type="ORF">C5O19_09015</name>
</gene>
<dbReference type="PROSITE" id="PS50112">
    <property type="entry name" value="PAS"/>
    <property type="match status" value="1"/>
</dbReference>